<feature type="repeat" description="WD" evidence="4">
    <location>
        <begin position="13"/>
        <end position="47"/>
    </location>
</feature>
<dbReference type="Pfam" id="PF00400">
    <property type="entry name" value="WD40"/>
    <property type="match status" value="4"/>
</dbReference>
<dbReference type="PRINTS" id="PR00320">
    <property type="entry name" value="GPROTEINBRPT"/>
</dbReference>
<gene>
    <name evidence="5" type="ORF">BB559_001553</name>
</gene>
<dbReference type="InterPro" id="IPR036322">
    <property type="entry name" value="WD40_repeat_dom_sf"/>
</dbReference>
<dbReference type="Gene3D" id="2.130.10.10">
    <property type="entry name" value="YVTN repeat-like/Quinoprotein amine dehydrogenase"/>
    <property type="match status" value="1"/>
</dbReference>
<evidence type="ECO:0000313" key="5">
    <source>
        <dbReference type="EMBL" id="PVU98481.1"/>
    </source>
</evidence>
<dbReference type="InterPro" id="IPR015943">
    <property type="entry name" value="WD40/YVTN_repeat-like_dom_sf"/>
</dbReference>
<dbReference type="SUPFAM" id="SSF50978">
    <property type="entry name" value="WD40 repeat-like"/>
    <property type="match status" value="1"/>
</dbReference>
<keyword evidence="2 4" id="KW-0853">WD repeat</keyword>
<dbReference type="InterPro" id="IPR001680">
    <property type="entry name" value="WD40_rpt"/>
</dbReference>
<dbReference type="STRING" id="61424.A0A2T9Z1M8"/>
<dbReference type="EMBL" id="MBFT01000079">
    <property type="protein sequence ID" value="PVU98481.1"/>
    <property type="molecule type" value="Genomic_DNA"/>
</dbReference>
<feature type="repeat" description="WD" evidence="4">
    <location>
        <begin position="237"/>
        <end position="278"/>
    </location>
</feature>
<evidence type="ECO:0000256" key="1">
    <source>
        <dbReference type="ARBA" id="ARBA00007830"/>
    </source>
</evidence>
<dbReference type="PROSITE" id="PS50082">
    <property type="entry name" value="WD_REPEATS_2"/>
    <property type="match status" value="3"/>
</dbReference>
<dbReference type="PROSITE" id="PS50294">
    <property type="entry name" value="WD_REPEATS_REGION"/>
    <property type="match status" value="2"/>
</dbReference>
<keyword evidence="6" id="KW-1185">Reference proteome</keyword>
<feature type="repeat" description="WD" evidence="4">
    <location>
        <begin position="57"/>
        <end position="98"/>
    </location>
</feature>
<sequence>MNLGVTEKDLEISQPPQDTVSELTFSSQADYIAASSWDNSVRIWEIQQNGTAVGKAMYSHEGPALCCAWSTDGTKLVSGGADKAARLFDISTGKTTQVAAHDGPIRCVKFLESPGSASPILATGSWDKTLRVSFGYLLSQTPISSVELPERCYTMDVSHPLMVVGTADRHIWVFDLNNPTVPFKKTISPLKYQTRAVSCFTTKDGFSVGSIEGRVGIQYIQDRDSAKNFSFKCHRDSTGNIYAINSISHHPIFGTFCTGGSDGSIVIWDKDARSKLKNIPNAGAPIVSTCFNRNGQILAYAAGYDWSKGYQSSLATDKRTIYLHAVKEEEVKPKKK</sequence>
<evidence type="ECO:0000256" key="4">
    <source>
        <dbReference type="PROSITE-ProRule" id="PRU00221"/>
    </source>
</evidence>
<accession>A0A2T9Z1M8</accession>
<dbReference type="InterPro" id="IPR019775">
    <property type="entry name" value="WD40_repeat_CS"/>
</dbReference>
<evidence type="ECO:0000256" key="3">
    <source>
        <dbReference type="ARBA" id="ARBA00022737"/>
    </source>
</evidence>
<dbReference type="OrthoDB" id="256303at2759"/>
<dbReference type="SMART" id="SM00320">
    <property type="entry name" value="WD40"/>
    <property type="match status" value="5"/>
</dbReference>
<comment type="similarity">
    <text evidence="1">Belongs to the WD repeat rae1 family.</text>
</comment>
<comment type="caution">
    <text evidence="5">The sequence shown here is derived from an EMBL/GenBank/DDBJ whole genome shotgun (WGS) entry which is preliminary data.</text>
</comment>
<dbReference type="Proteomes" id="UP000245699">
    <property type="component" value="Unassembled WGS sequence"/>
</dbReference>
<evidence type="ECO:0000313" key="6">
    <source>
        <dbReference type="Proteomes" id="UP000245699"/>
    </source>
</evidence>
<evidence type="ECO:0008006" key="7">
    <source>
        <dbReference type="Google" id="ProtNLM"/>
    </source>
</evidence>
<reference evidence="5 6" key="1">
    <citation type="journal article" date="2018" name="MBio">
        <title>Comparative Genomics Reveals the Core Gene Toolbox for the Fungus-Insect Symbiosis.</title>
        <authorList>
            <person name="Wang Y."/>
            <person name="Stata M."/>
            <person name="Wang W."/>
            <person name="Stajich J.E."/>
            <person name="White M.M."/>
            <person name="Moncalvo J.M."/>
        </authorList>
    </citation>
    <scope>NUCLEOTIDE SEQUENCE [LARGE SCALE GENOMIC DNA]</scope>
    <source>
        <strain evidence="5 6">AUS-77-4</strain>
    </source>
</reference>
<evidence type="ECO:0000256" key="2">
    <source>
        <dbReference type="ARBA" id="ARBA00022574"/>
    </source>
</evidence>
<organism evidence="5 6">
    <name type="scientific">Furculomyces boomerangus</name>
    <dbReference type="NCBI Taxonomy" id="61424"/>
    <lineage>
        <taxon>Eukaryota</taxon>
        <taxon>Fungi</taxon>
        <taxon>Fungi incertae sedis</taxon>
        <taxon>Zoopagomycota</taxon>
        <taxon>Kickxellomycotina</taxon>
        <taxon>Harpellomycetes</taxon>
        <taxon>Harpellales</taxon>
        <taxon>Harpellaceae</taxon>
        <taxon>Furculomyces</taxon>
    </lineage>
</organism>
<protein>
    <recommendedName>
        <fullName evidence="7">Anaphase-promoting complex subunit 4 WD40 domain-containing protein</fullName>
    </recommendedName>
</protein>
<keyword evidence="3" id="KW-0677">Repeat</keyword>
<dbReference type="AlphaFoldDB" id="A0A2T9Z1M8"/>
<dbReference type="PANTHER" id="PTHR10971">
    <property type="entry name" value="MRNA EXPORT FACTOR AND BUB3"/>
    <property type="match status" value="1"/>
</dbReference>
<name>A0A2T9Z1M8_9FUNG</name>
<dbReference type="InterPro" id="IPR020472">
    <property type="entry name" value="WD40_PAC1"/>
</dbReference>
<dbReference type="PROSITE" id="PS00678">
    <property type="entry name" value="WD_REPEATS_1"/>
    <property type="match status" value="1"/>
</dbReference>
<dbReference type="FunFam" id="2.130.10.10:FF:000190">
    <property type="entry name" value="Nuclear pore complex subunit"/>
    <property type="match status" value="1"/>
</dbReference>
<proteinExistence type="inferred from homology"/>